<gene>
    <name evidence="1" type="ORF">BAZSYMA_ACONTIG03236_3</name>
</gene>
<accession>A0A1H6MH98</accession>
<evidence type="ECO:0000313" key="2">
    <source>
        <dbReference type="Proteomes" id="UP000198988"/>
    </source>
</evidence>
<name>A0A1H6MH98_9GAMM</name>
<dbReference type="Proteomes" id="UP000198988">
    <property type="component" value="Unassembled WGS sequence"/>
</dbReference>
<dbReference type="AlphaFoldDB" id="A0A1H6MH98"/>
<dbReference type="EMBL" id="CDSC02000434">
    <property type="protein sequence ID" value="SEI01010.1"/>
    <property type="molecule type" value="Genomic_DNA"/>
</dbReference>
<protein>
    <submittedName>
        <fullName evidence="1">ATP-binding protein</fullName>
    </submittedName>
</protein>
<reference evidence="2" key="1">
    <citation type="submission" date="2016-06" db="EMBL/GenBank/DDBJ databases">
        <authorList>
            <person name="Petersen J."/>
            <person name="Sayavedra L."/>
        </authorList>
    </citation>
    <scope>NUCLEOTIDE SEQUENCE [LARGE SCALE GENOMIC DNA]</scope>
    <source>
        <strain evidence="2">BazSymA</strain>
    </source>
</reference>
<sequence length="398" mass="45931">MIALLNNSDKRDLGIKAYPAEKSMYKAILESSGMHRKVKGIWGITPPTDANYLKVWDIIEEFFNNAKDQAQNFSTLDAILTSPPFGIKKPVLPIFYIAVYLFNKDEIAVYEDRFYVPYFTTEHLERFLKRPDTFTFQQFKIEGVTQSFLQEYENSLLNGKKAPNVPKLFQAMAVFMQDIPPYTKQTKNISEVAQKVRDAFKNNKSPQDLLFRKLPEACGFDKNNTKGFGDVVKQSLQEIKNAYNKMISNQILILSEKFNIEKLEQAKGKVKTKLVEYGQNLQTYSTDEETTNFINIIGEDFTNLDYYFEHILISVNNKHPKEWTDTDSDLVKQKLSENIKLIINLDKVRSYHSKDELTDPQEIAIMENIEILSNNAKIRLATKILKSVSVQVERVKNG</sequence>
<dbReference type="OrthoDB" id="856045at2"/>
<keyword evidence="1" id="KW-0547">Nucleotide-binding</keyword>
<dbReference type="RefSeq" id="WP_143243172.1">
    <property type="nucleotide sequence ID" value="NZ_CDSC02000434.1"/>
</dbReference>
<organism evidence="1 2">
    <name type="scientific">Bathymodiolus azoricus thioautotrophic gill symbiont</name>
    <dbReference type="NCBI Taxonomy" id="235205"/>
    <lineage>
        <taxon>Bacteria</taxon>
        <taxon>Pseudomonadati</taxon>
        <taxon>Pseudomonadota</taxon>
        <taxon>Gammaproteobacteria</taxon>
        <taxon>sulfur-oxidizing symbionts</taxon>
    </lineage>
</organism>
<evidence type="ECO:0000313" key="1">
    <source>
        <dbReference type="EMBL" id="SEI01010.1"/>
    </source>
</evidence>
<proteinExistence type="predicted"/>
<dbReference type="GO" id="GO:0005524">
    <property type="term" value="F:ATP binding"/>
    <property type="evidence" value="ECO:0007669"/>
    <property type="project" value="UniProtKB-KW"/>
</dbReference>
<keyword evidence="1" id="KW-0067">ATP-binding</keyword>